<evidence type="ECO:0000313" key="9">
    <source>
        <dbReference type="Proteomes" id="UP000722165"/>
    </source>
</evidence>
<dbReference type="CDD" id="cd01347">
    <property type="entry name" value="ligand_gated_channel"/>
    <property type="match status" value="1"/>
</dbReference>
<keyword evidence="2 5" id="KW-0732">Signal</keyword>
<dbReference type="Pfam" id="PF07715">
    <property type="entry name" value="Plug"/>
    <property type="match status" value="1"/>
</dbReference>
<evidence type="ECO:0000256" key="1">
    <source>
        <dbReference type="ARBA" id="ARBA00009810"/>
    </source>
</evidence>
<dbReference type="Pfam" id="PF00593">
    <property type="entry name" value="TonB_dep_Rec_b-barrel"/>
    <property type="match status" value="1"/>
</dbReference>
<dbReference type="NCBIfam" id="TIGR01786">
    <property type="entry name" value="TonB-hemlactrns"/>
    <property type="match status" value="1"/>
</dbReference>
<dbReference type="InterPro" id="IPR012910">
    <property type="entry name" value="Plug_dom"/>
</dbReference>
<dbReference type="InterPro" id="IPR039426">
    <property type="entry name" value="TonB-dep_rcpt-like"/>
</dbReference>
<feature type="domain" description="TonB-dependent receptor plug" evidence="7">
    <location>
        <begin position="50"/>
        <end position="144"/>
    </location>
</feature>
<keyword evidence="4" id="KW-0798">TonB box</keyword>
<dbReference type="PANTHER" id="PTHR30069:SF29">
    <property type="entry name" value="HEMOGLOBIN AND HEMOGLOBIN-HAPTOGLOBIN-BINDING PROTEIN 1-RELATED"/>
    <property type="match status" value="1"/>
</dbReference>
<dbReference type="NCBIfam" id="TIGR01785">
    <property type="entry name" value="TonB-hemin"/>
    <property type="match status" value="1"/>
</dbReference>
<proteinExistence type="inferred from homology"/>
<dbReference type="PANTHER" id="PTHR30069">
    <property type="entry name" value="TONB-DEPENDENT OUTER MEMBRANE RECEPTOR"/>
    <property type="match status" value="1"/>
</dbReference>
<gene>
    <name evidence="8" type="ORF">KU392_11545</name>
</gene>
<keyword evidence="3" id="KW-1134">Transmembrane beta strand</keyword>
<dbReference type="EMBL" id="JAHSPR010000009">
    <property type="protein sequence ID" value="MBV4397879.1"/>
    <property type="molecule type" value="Genomic_DNA"/>
</dbReference>
<dbReference type="InterPro" id="IPR011276">
    <property type="entry name" value="TonB_haem/Hb_rcpt"/>
</dbReference>
<comment type="caution">
    <text evidence="8">The sequence shown here is derived from an EMBL/GenBank/DDBJ whole genome shotgun (WGS) entry which is preliminary data.</text>
</comment>
<keyword evidence="8" id="KW-0675">Receptor</keyword>
<keyword evidence="3" id="KW-0812">Transmembrane</keyword>
<organism evidence="8 9">
    <name type="scientific">Advenella alkanexedens</name>
    <dbReference type="NCBI Taxonomy" id="1481665"/>
    <lineage>
        <taxon>Bacteria</taxon>
        <taxon>Pseudomonadati</taxon>
        <taxon>Pseudomonadota</taxon>
        <taxon>Betaproteobacteria</taxon>
        <taxon>Burkholderiales</taxon>
        <taxon>Alcaligenaceae</taxon>
    </lineage>
</organism>
<comment type="similarity">
    <text evidence="1 3 4">Belongs to the TonB-dependent receptor family.</text>
</comment>
<dbReference type="Proteomes" id="UP000722165">
    <property type="component" value="Unassembled WGS sequence"/>
</dbReference>
<evidence type="ECO:0000259" key="6">
    <source>
        <dbReference type="Pfam" id="PF00593"/>
    </source>
</evidence>
<evidence type="ECO:0000313" key="8">
    <source>
        <dbReference type="EMBL" id="MBV4397879.1"/>
    </source>
</evidence>
<dbReference type="PROSITE" id="PS52016">
    <property type="entry name" value="TONB_DEPENDENT_REC_3"/>
    <property type="match status" value="1"/>
</dbReference>
<feature type="chain" id="PRO_5045796584" evidence="5">
    <location>
        <begin position="27"/>
        <end position="766"/>
    </location>
</feature>
<keyword evidence="3" id="KW-0998">Cell outer membrane</keyword>
<dbReference type="RefSeq" id="WP_217735384.1">
    <property type="nucleotide sequence ID" value="NZ_JAHSPR010000009.1"/>
</dbReference>
<keyword evidence="9" id="KW-1185">Reference proteome</keyword>
<evidence type="ECO:0000256" key="4">
    <source>
        <dbReference type="RuleBase" id="RU003357"/>
    </source>
</evidence>
<evidence type="ECO:0000259" key="7">
    <source>
        <dbReference type="Pfam" id="PF07715"/>
    </source>
</evidence>
<evidence type="ECO:0000256" key="5">
    <source>
        <dbReference type="SAM" id="SignalP"/>
    </source>
</evidence>
<keyword evidence="3" id="KW-0813">Transport</keyword>
<sequence>MKYSIRSRYQGILMLAGLVANNPVFAQVALQNEKIVTLPQVKAIAVEAETPRVERIDSQALQNAGIESWTDLGQRLSPGVNFNRQNNSVNIRGLDANRIRLTEDGVPLPWLSDGSRGVKGGLDAINFDSLSAIDIVKGPGANQTNAMTAAVALTSLSPSDLLPEGQDIGFLGKTTYSGLDDSAGIDVALATRLGEKTRMLFQYAYKKGHEIKNQASTGGYGDNRTKEDPADYHRNSALFRIEHDLAPGHQLGLGASLFRLDRDIDKLSEQNTSTYYIGDNQYKEEIKRDRIWLDYEYRSEQAGEALDRFSMLAYWHRTDLLNEQNAYRQQDARGNIIPRDPYKYGFPSGEYNRHNSVGQKGWGLNMDASGYWGTAPLRSHWMAGAGFTSDRYRQHSGGVDNCPVVSPMLPAPFGPRSCEFLHTNQADVPQVKSNDWFAYAKNTFSWGNGQYNLTPGLRYDHYERNPSAAGDFMNNPNGGLAQMDKRSGGHFSPSLEFTWNPNDTLALFARYAHGFRAPTAPELYMQFGSSSNYLRKGEASLKPETSRGWELGVAVNTETAGGSLTFFDQHYKNFIESGVPVAADSIYAQMMQNGLYPFGVFTHANLDRVRIYGLEASAYWNMNNHWYTRGSVAWTVGKDRSTGDYLNSVAPLKGILALGYQSQQWGAEAIWTMAAKRNKVKYPDATAQVPYPDFKAPGYGTLDLVAHWTPEAVKGLRIQAGLMNAFDKKYWNALNVPTAGSSRISRGIDYYTEPGRHATISVSYQY</sequence>
<comment type="subcellular location">
    <subcellularLocation>
        <location evidence="3">Cell outer membrane</location>
        <topology evidence="3">Multi-pass membrane protein</topology>
    </subcellularLocation>
</comment>
<protein>
    <submittedName>
        <fullName evidence="8">TonB-dependent hemoglobin/transferrin/lactoferrin family receptor</fullName>
    </submittedName>
</protein>
<keyword evidence="3 4" id="KW-0472">Membrane</keyword>
<evidence type="ECO:0000256" key="3">
    <source>
        <dbReference type="PROSITE-ProRule" id="PRU01360"/>
    </source>
</evidence>
<feature type="signal peptide" evidence="5">
    <location>
        <begin position="1"/>
        <end position="26"/>
    </location>
</feature>
<dbReference type="InterPro" id="IPR000531">
    <property type="entry name" value="Beta-barrel_TonB"/>
</dbReference>
<reference evidence="8 9" key="1">
    <citation type="submission" date="2021-06" db="EMBL/GenBank/DDBJ databases">
        <authorList>
            <person name="Lu T."/>
            <person name="Wang Q."/>
            <person name="Han X."/>
        </authorList>
    </citation>
    <scope>NUCLEOTIDE SEQUENCE [LARGE SCALE GENOMIC DNA]</scope>
    <source>
        <strain evidence="8 9">LAM0050</strain>
    </source>
</reference>
<accession>A0ABS6NR65</accession>
<dbReference type="InterPro" id="IPR010949">
    <property type="entry name" value="TonB_Hb/transfer/lactofer_rcpt"/>
</dbReference>
<feature type="domain" description="TonB-dependent receptor-like beta-barrel" evidence="6">
    <location>
        <begin position="268"/>
        <end position="724"/>
    </location>
</feature>
<evidence type="ECO:0000256" key="2">
    <source>
        <dbReference type="ARBA" id="ARBA00022729"/>
    </source>
</evidence>
<name>A0ABS6NR65_9BURK</name>